<evidence type="ECO:0000313" key="6">
    <source>
        <dbReference type="EMBL" id="OAY55881.1"/>
    </source>
</evidence>
<dbReference type="GO" id="GO:0016020">
    <property type="term" value="C:membrane"/>
    <property type="evidence" value="ECO:0000318"/>
    <property type="project" value="GO_Central"/>
</dbReference>
<feature type="transmembrane region" description="Helical" evidence="5">
    <location>
        <begin position="252"/>
        <end position="270"/>
    </location>
</feature>
<feature type="transmembrane region" description="Helical" evidence="5">
    <location>
        <begin position="192"/>
        <end position="215"/>
    </location>
</feature>
<accession>A0A2C9W8U9</accession>
<sequence length="341" mass="37873">MNALRRSSVKFTTTTLHHLRSSSLPHSTSTIRSISSFTQLRFNSTPTYSSQPMPFFDTSVSLLPDHRLPHNFPVVRFLSQKAAQGRSINLDLPQPSEAQGVQHLKEEEKETELVDVKACLENQLRWGFIQKVYGIVTTQVFATSAISSLLVFNPPAVNFLAQIPYIVPGLFVAGLGSLYTMQRYERKYPQNLISLGVFTLIQGVTIGFCCSATDGRIVLEALGLTAAAFSSLTGYTFWAARRGKDFSFLGPILFPSLVTLAAASVLQIFFPLPSGPASLILSGAGAMLFLGYIVYDTDRLIKYFDYDQHLTASLHLYLDVINLFLYIMRILKELTPVPNED</sequence>
<keyword evidence="2 5" id="KW-0812">Transmembrane</keyword>
<organism evidence="6 7">
    <name type="scientific">Manihot esculenta</name>
    <name type="common">Cassava</name>
    <name type="synonym">Jatropha manihot</name>
    <dbReference type="NCBI Taxonomy" id="3983"/>
    <lineage>
        <taxon>Eukaryota</taxon>
        <taxon>Viridiplantae</taxon>
        <taxon>Streptophyta</taxon>
        <taxon>Embryophyta</taxon>
        <taxon>Tracheophyta</taxon>
        <taxon>Spermatophyta</taxon>
        <taxon>Magnoliopsida</taxon>
        <taxon>eudicotyledons</taxon>
        <taxon>Gunneridae</taxon>
        <taxon>Pentapetalae</taxon>
        <taxon>rosids</taxon>
        <taxon>fabids</taxon>
        <taxon>Malpighiales</taxon>
        <taxon>Euphorbiaceae</taxon>
        <taxon>Crotonoideae</taxon>
        <taxon>Manihoteae</taxon>
        <taxon>Manihot</taxon>
    </lineage>
</organism>
<evidence type="ECO:0000256" key="3">
    <source>
        <dbReference type="ARBA" id="ARBA00022989"/>
    </source>
</evidence>
<protein>
    <recommendedName>
        <fullName evidence="8">BI1-like protein</fullName>
    </recommendedName>
</protein>
<dbReference type="OrthoDB" id="7933078at2759"/>
<name>A0A2C9W8U9_MANES</name>
<dbReference type="GO" id="GO:0030968">
    <property type="term" value="P:endoplasmic reticulum unfolded protein response"/>
    <property type="evidence" value="ECO:0000318"/>
    <property type="project" value="GO_Central"/>
</dbReference>
<feature type="transmembrane region" description="Helical" evidence="5">
    <location>
        <begin position="159"/>
        <end position="180"/>
    </location>
</feature>
<proteinExistence type="inferred from homology"/>
<comment type="subcellular location">
    <subcellularLocation>
        <location evidence="1">Membrane</location>
        <topology evidence="1">Multi-pass membrane protein</topology>
    </subcellularLocation>
</comment>
<dbReference type="EMBL" id="CM004389">
    <property type="protein sequence ID" value="OAY55881.1"/>
    <property type="molecule type" value="Genomic_DNA"/>
</dbReference>
<dbReference type="AlphaFoldDB" id="A0A2C9W8U9"/>
<feature type="transmembrane region" description="Helical" evidence="5">
    <location>
        <begin position="276"/>
        <end position="294"/>
    </location>
</feature>
<keyword evidence="3 5" id="KW-1133">Transmembrane helix</keyword>
<feature type="transmembrane region" description="Helical" evidence="5">
    <location>
        <begin position="132"/>
        <end position="153"/>
    </location>
</feature>
<evidence type="ECO:0000313" key="7">
    <source>
        <dbReference type="Proteomes" id="UP000091857"/>
    </source>
</evidence>
<evidence type="ECO:0008006" key="8">
    <source>
        <dbReference type="Google" id="ProtNLM"/>
    </source>
</evidence>
<dbReference type="Proteomes" id="UP000091857">
    <property type="component" value="Chromosome 3"/>
</dbReference>
<feature type="transmembrane region" description="Helical" evidence="5">
    <location>
        <begin position="221"/>
        <end position="240"/>
    </location>
</feature>
<dbReference type="PANTHER" id="PTHR23291:SF50">
    <property type="entry name" value="PROTEIN LIFEGUARD 4"/>
    <property type="match status" value="1"/>
</dbReference>
<evidence type="ECO:0000256" key="4">
    <source>
        <dbReference type="ARBA" id="ARBA00023136"/>
    </source>
</evidence>
<evidence type="ECO:0000256" key="5">
    <source>
        <dbReference type="RuleBase" id="RU004379"/>
    </source>
</evidence>
<keyword evidence="7" id="KW-1185">Reference proteome</keyword>
<evidence type="ECO:0000256" key="2">
    <source>
        <dbReference type="ARBA" id="ARBA00022692"/>
    </source>
</evidence>
<evidence type="ECO:0000256" key="1">
    <source>
        <dbReference type="ARBA" id="ARBA00004141"/>
    </source>
</evidence>
<comment type="caution">
    <text evidence="6">The sequence shown here is derived from an EMBL/GenBank/DDBJ whole genome shotgun (WGS) entry which is preliminary data.</text>
</comment>
<comment type="similarity">
    <text evidence="5">Belongs to the BI1 family.</text>
</comment>
<dbReference type="InterPro" id="IPR006214">
    <property type="entry name" value="Bax_inhibitor_1-related"/>
</dbReference>
<dbReference type="GO" id="GO:0005262">
    <property type="term" value="F:calcium channel activity"/>
    <property type="evidence" value="ECO:0000318"/>
    <property type="project" value="GO_Central"/>
</dbReference>
<reference evidence="7" key="1">
    <citation type="journal article" date="2016" name="Nat. Biotechnol.">
        <title>Sequencing wild and cultivated cassava and related species reveals extensive interspecific hybridization and genetic diversity.</title>
        <authorList>
            <person name="Bredeson J.V."/>
            <person name="Lyons J.B."/>
            <person name="Prochnik S.E."/>
            <person name="Wu G.A."/>
            <person name="Ha C.M."/>
            <person name="Edsinger-Gonzales E."/>
            <person name="Grimwood J."/>
            <person name="Schmutz J."/>
            <person name="Rabbi I.Y."/>
            <person name="Egesi C."/>
            <person name="Nauluvula P."/>
            <person name="Lebot V."/>
            <person name="Ndunguru J."/>
            <person name="Mkamilo G."/>
            <person name="Bart R.S."/>
            <person name="Setter T.L."/>
            <person name="Gleadow R.M."/>
            <person name="Kulakow P."/>
            <person name="Ferguson M.E."/>
            <person name="Rounsley S."/>
            <person name="Rokhsar D.S."/>
        </authorList>
    </citation>
    <scope>NUCLEOTIDE SEQUENCE [LARGE SCALE GENOMIC DNA]</scope>
    <source>
        <strain evidence="7">cv. AM560-2</strain>
    </source>
</reference>
<dbReference type="STRING" id="3983.A0A2C9W8U9"/>
<gene>
    <name evidence="6" type="ORF">MANES_03G187200v8</name>
</gene>
<dbReference type="Pfam" id="PF01027">
    <property type="entry name" value="Bax1-I"/>
    <property type="match status" value="1"/>
</dbReference>
<dbReference type="PANTHER" id="PTHR23291">
    <property type="entry name" value="BAX INHIBITOR-RELATED"/>
    <property type="match status" value="1"/>
</dbReference>
<keyword evidence="4 5" id="KW-0472">Membrane</keyword>
<dbReference type="Gramene" id="Manes.03G187200.1.v8.1">
    <property type="protein sequence ID" value="Manes.03G187200.1.v8.1.CDS"/>
    <property type="gene ID" value="Manes.03G187200.v8.1"/>
</dbReference>